<evidence type="ECO:0000259" key="3">
    <source>
        <dbReference type="PROSITE" id="PS00906"/>
    </source>
</evidence>
<dbReference type="InterPro" id="IPR038071">
    <property type="entry name" value="UROD/MetE-like_sf"/>
</dbReference>
<dbReference type="GO" id="GO:0004853">
    <property type="term" value="F:uroporphyrinogen decarboxylase activity"/>
    <property type="evidence" value="ECO:0007669"/>
    <property type="project" value="UniProtKB-EC"/>
</dbReference>
<keyword evidence="5" id="KW-0456">Lyase</keyword>
<gene>
    <name evidence="5" type="primary">UROD1</name>
    <name evidence="5" type="ORF">Esi_0207_0060</name>
</gene>
<dbReference type="STRING" id="2880.D7FQS7"/>
<name>D7FQS7_ECTSI</name>
<feature type="chain" id="PRO_5003095685" evidence="2">
    <location>
        <begin position="25"/>
        <end position="402"/>
    </location>
</feature>
<accession>D7FQS7</accession>
<proteinExistence type="predicted"/>
<evidence type="ECO:0000256" key="2">
    <source>
        <dbReference type="SAM" id="SignalP"/>
    </source>
</evidence>
<dbReference type="PROSITE" id="PS00907">
    <property type="entry name" value="UROD_2"/>
    <property type="match status" value="1"/>
</dbReference>
<dbReference type="Proteomes" id="UP000002630">
    <property type="component" value="Linkage Group LG02"/>
</dbReference>
<dbReference type="OMA" id="PPTWMMR"/>
<evidence type="ECO:0000256" key="1">
    <source>
        <dbReference type="SAM" id="MobiDB-lite"/>
    </source>
</evidence>
<feature type="domain" description="Uroporphyrinogen decarboxylase (URO-D)" evidence="4">
    <location>
        <begin position="183"/>
        <end position="199"/>
    </location>
</feature>
<dbReference type="PANTHER" id="PTHR21091">
    <property type="entry name" value="METHYLTETRAHYDROFOLATE:HOMOCYSTEINE METHYLTRANSFERASE RELATED"/>
    <property type="match status" value="1"/>
</dbReference>
<evidence type="ECO:0000259" key="4">
    <source>
        <dbReference type="PROSITE" id="PS00907"/>
    </source>
</evidence>
<dbReference type="SUPFAM" id="SSF51726">
    <property type="entry name" value="UROD/MetE-like"/>
    <property type="match status" value="1"/>
</dbReference>
<dbReference type="Pfam" id="PF01208">
    <property type="entry name" value="URO-D"/>
    <property type="match status" value="2"/>
</dbReference>
<reference evidence="5 6" key="1">
    <citation type="journal article" date="2010" name="Nature">
        <title>The Ectocarpus genome and the independent evolution of multicellularity in brown algae.</title>
        <authorList>
            <person name="Cock J.M."/>
            <person name="Sterck L."/>
            <person name="Rouze P."/>
            <person name="Scornet D."/>
            <person name="Allen A.E."/>
            <person name="Amoutzias G."/>
            <person name="Anthouard V."/>
            <person name="Artiguenave F."/>
            <person name="Aury J.M."/>
            <person name="Badger J.H."/>
            <person name="Beszteri B."/>
            <person name="Billiau K."/>
            <person name="Bonnet E."/>
            <person name="Bothwell J.H."/>
            <person name="Bowler C."/>
            <person name="Boyen C."/>
            <person name="Brownlee C."/>
            <person name="Carrano C.J."/>
            <person name="Charrier B."/>
            <person name="Cho G.Y."/>
            <person name="Coelho S.M."/>
            <person name="Collen J."/>
            <person name="Corre E."/>
            <person name="Da Silva C."/>
            <person name="Delage L."/>
            <person name="Delaroque N."/>
            <person name="Dittami S.M."/>
            <person name="Doulbeau S."/>
            <person name="Elias M."/>
            <person name="Farnham G."/>
            <person name="Gachon C.M."/>
            <person name="Gschloessl B."/>
            <person name="Heesch S."/>
            <person name="Jabbari K."/>
            <person name="Jubin C."/>
            <person name="Kawai H."/>
            <person name="Kimura K."/>
            <person name="Kloareg B."/>
            <person name="Kupper F.C."/>
            <person name="Lang D."/>
            <person name="Le Bail A."/>
            <person name="Leblanc C."/>
            <person name="Lerouge P."/>
            <person name="Lohr M."/>
            <person name="Lopez P.J."/>
            <person name="Martens C."/>
            <person name="Maumus F."/>
            <person name="Michel G."/>
            <person name="Miranda-Saavedra D."/>
            <person name="Morales J."/>
            <person name="Moreau H."/>
            <person name="Motomura T."/>
            <person name="Nagasato C."/>
            <person name="Napoli C.A."/>
            <person name="Nelson D.R."/>
            <person name="Nyvall-Collen P."/>
            <person name="Peters A.F."/>
            <person name="Pommier C."/>
            <person name="Potin P."/>
            <person name="Poulain J."/>
            <person name="Quesneville H."/>
            <person name="Read B."/>
            <person name="Rensing S.A."/>
            <person name="Ritter A."/>
            <person name="Rousvoal S."/>
            <person name="Samanta M."/>
            <person name="Samson G."/>
            <person name="Schroeder D.C."/>
            <person name="Segurens B."/>
            <person name="Strittmatter M."/>
            <person name="Tonon T."/>
            <person name="Tregear J.W."/>
            <person name="Valentin K."/>
            <person name="von Dassow P."/>
            <person name="Yamagishi T."/>
            <person name="Van de Peer Y."/>
            <person name="Wincker P."/>
        </authorList>
    </citation>
    <scope>NUCLEOTIDE SEQUENCE [LARGE SCALE GENOMIC DNA]</scope>
    <source>
        <strain evidence="6">Ec32 / CCAP1310/4</strain>
    </source>
</reference>
<dbReference type="EMBL" id="FN649727">
    <property type="protein sequence ID" value="CBJ49184.1"/>
    <property type="molecule type" value="Genomic_DNA"/>
</dbReference>
<dbReference type="InterPro" id="IPR000257">
    <property type="entry name" value="Uroporphyrinogen_deCOase"/>
</dbReference>
<dbReference type="InParanoid" id="D7FQS7"/>
<feature type="compositionally biased region" description="Basic and acidic residues" evidence="1">
    <location>
        <begin position="122"/>
        <end position="134"/>
    </location>
</feature>
<dbReference type="Gene3D" id="3.20.20.210">
    <property type="match status" value="1"/>
</dbReference>
<dbReference type="AlphaFoldDB" id="D7FQS7"/>
<feature type="signal peptide" evidence="2">
    <location>
        <begin position="1"/>
        <end position="24"/>
    </location>
</feature>
<dbReference type="PROSITE" id="PS00906">
    <property type="entry name" value="UROD_1"/>
    <property type="match status" value="1"/>
</dbReference>
<organism evidence="5 6">
    <name type="scientific">Ectocarpus siliculosus</name>
    <name type="common">Brown alga</name>
    <name type="synonym">Conferva siliculosa</name>
    <dbReference type="NCBI Taxonomy" id="2880"/>
    <lineage>
        <taxon>Eukaryota</taxon>
        <taxon>Sar</taxon>
        <taxon>Stramenopiles</taxon>
        <taxon>Ochrophyta</taxon>
        <taxon>PX clade</taxon>
        <taxon>Phaeophyceae</taxon>
        <taxon>Ectocarpales</taxon>
        <taxon>Ectocarpaceae</taxon>
        <taxon>Ectocarpus</taxon>
    </lineage>
</organism>
<evidence type="ECO:0000313" key="5">
    <source>
        <dbReference type="EMBL" id="CBJ49184.1"/>
    </source>
</evidence>
<keyword evidence="6" id="KW-1185">Reference proteome</keyword>
<feature type="region of interest" description="Disordered" evidence="1">
    <location>
        <begin position="122"/>
        <end position="141"/>
    </location>
</feature>
<dbReference type="PANTHER" id="PTHR21091:SF174">
    <property type="entry name" value="UROPORPHYRINOGEN DECARBOXYLASE"/>
    <property type="match status" value="1"/>
</dbReference>
<feature type="domain" description="Uroporphyrinogen decarboxylase (URO-D)" evidence="3">
    <location>
        <begin position="98"/>
        <end position="107"/>
    </location>
</feature>
<dbReference type="EMBL" id="FN648384">
    <property type="protein sequence ID" value="CBJ49184.1"/>
    <property type="molecule type" value="Genomic_DNA"/>
</dbReference>
<dbReference type="eggNOG" id="KOG2872">
    <property type="taxonomic scope" value="Eukaryota"/>
</dbReference>
<dbReference type="OrthoDB" id="339900at2759"/>
<keyword evidence="2" id="KW-0732">Signal</keyword>
<dbReference type="GO" id="GO:0006779">
    <property type="term" value="P:porphyrin-containing compound biosynthetic process"/>
    <property type="evidence" value="ECO:0007669"/>
    <property type="project" value="InterPro"/>
</dbReference>
<protein>
    <submittedName>
        <fullName evidence="5">Uroporphyrinogen decarboxylase, chloroplast</fullName>
        <ecNumber evidence="5">4.1.1.37</ecNumber>
    </submittedName>
</protein>
<evidence type="ECO:0000313" key="6">
    <source>
        <dbReference type="Proteomes" id="UP000002630"/>
    </source>
</evidence>
<sequence>MVYAKASIAYVAILLALGVSRSEAFVPSTAGAASLAKDSRRATAWSSARAGAAAVGLEQHCRRRRGAGCGRSRPCMSSSDEHDILLRVAKGEKAERAPVWLMRQAGRYMSAFRKYSDKYPFRHRSENPGDRDRGTGPVISNPIRTKADVEAVRVMEDIDGKLPFVGETLKALRSETEGKSTLIGFVGAPWTLAAYSIEGGSSKHALHTKKMMMEDPTLFHSLMTKLANSIGDYACYQVENGAQVIQVFESWAHQMIPSQFETFAKPYADLAMSILKQRHPDVPVIYFANGGSSYLESQRDTQADMISLDQFVNMRSARERLGASVPVSGNVDPLVLLGPTSGIKEAVRSCVRDAGSSGHILNLGHGVLQTTPESSVAALVDSAKEATYASVLDREEAPAPVA</sequence>
<dbReference type="EC" id="4.1.1.37" evidence="5"/>
<dbReference type="FunCoup" id="D7FQS7">
    <property type="interactions" value="375"/>
</dbReference>